<protein>
    <recommendedName>
        <fullName evidence="3">Aminotransferase-like plant mobile domain-containing protein</fullName>
    </recommendedName>
</protein>
<organism evidence="2">
    <name type="scientific">Fagus sylvatica</name>
    <name type="common">Beechnut</name>
    <dbReference type="NCBI Taxonomy" id="28930"/>
    <lineage>
        <taxon>Eukaryota</taxon>
        <taxon>Viridiplantae</taxon>
        <taxon>Streptophyta</taxon>
        <taxon>Embryophyta</taxon>
        <taxon>Tracheophyta</taxon>
        <taxon>Spermatophyta</taxon>
        <taxon>Magnoliopsida</taxon>
        <taxon>eudicotyledons</taxon>
        <taxon>Gunneridae</taxon>
        <taxon>Pentapetalae</taxon>
        <taxon>rosids</taxon>
        <taxon>fabids</taxon>
        <taxon>Fagales</taxon>
        <taxon>Fagaceae</taxon>
        <taxon>Fagus</taxon>
    </lineage>
</organism>
<dbReference type="EMBL" id="OIVN01000554">
    <property type="protein sequence ID" value="SPC82016.1"/>
    <property type="molecule type" value="Genomic_DNA"/>
</dbReference>
<evidence type="ECO:0000313" key="2">
    <source>
        <dbReference type="EMBL" id="SPC82016.1"/>
    </source>
</evidence>
<feature type="region of interest" description="Disordered" evidence="1">
    <location>
        <begin position="746"/>
        <end position="766"/>
    </location>
</feature>
<evidence type="ECO:0000256" key="1">
    <source>
        <dbReference type="SAM" id="MobiDB-lite"/>
    </source>
</evidence>
<feature type="compositionally biased region" description="Gly residues" evidence="1">
    <location>
        <begin position="11"/>
        <end position="22"/>
    </location>
</feature>
<reference evidence="2" key="1">
    <citation type="submission" date="2018-02" db="EMBL/GenBank/DDBJ databases">
        <authorList>
            <person name="Cohen D.B."/>
            <person name="Kent A.D."/>
        </authorList>
    </citation>
    <scope>NUCLEOTIDE SEQUENCE</scope>
</reference>
<feature type="region of interest" description="Disordered" evidence="1">
    <location>
        <begin position="458"/>
        <end position="562"/>
    </location>
</feature>
<dbReference type="AlphaFoldDB" id="A0A2N9ETA2"/>
<feature type="region of interest" description="Disordered" evidence="1">
    <location>
        <begin position="582"/>
        <end position="606"/>
    </location>
</feature>
<feature type="compositionally biased region" description="Acidic residues" evidence="1">
    <location>
        <begin position="746"/>
        <end position="759"/>
    </location>
</feature>
<proteinExistence type="predicted"/>
<feature type="compositionally biased region" description="Low complexity" evidence="1">
    <location>
        <begin position="533"/>
        <end position="548"/>
    </location>
</feature>
<feature type="compositionally biased region" description="Basic and acidic residues" evidence="1">
    <location>
        <begin position="472"/>
        <end position="484"/>
    </location>
</feature>
<name>A0A2N9ETA2_FAGSY</name>
<accession>A0A2N9ETA2</accession>
<feature type="region of interest" description="Disordered" evidence="1">
    <location>
        <begin position="1"/>
        <end position="53"/>
    </location>
</feature>
<feature type="compositionally biased region" description="Basic residues" evidence="1">
    <location>
        <begin position="1"/>
        <end position="10"/>
    </location>
</feature>
<evidence type="ECO:0008006" key="3">
    <source>
        <dbReference type="Google" id="ProtNLM"/>
    </source>
</evidence>
<sequence>MASSSKRTRRGSGGTFSGGGGSSVARGATGRVAEDSGDSSGSSSRSPEPFGDILGRPIVDPWYKGSERFPSVPTSFQPPPTNWEWLVMREDAAADVAWTPNFREIRDLQIQRNEMLVVPFVFDFQCSRAIEWADWIDSELADREFCDILEQAGITLGEKMLPWGLKLQGSVRGWSTSIELRMFQFEGPPLWRTGSANAFLLYTQLDLLHAEELAGASCHIVTTTLNSSILHTFLWEHALEYIKKGRKPYEARNKFVLMPEGLAANVGDFQGDVPAVFVYESVMSGFSNIEAQDYTLIAGDVGSLTYLSATNAGWLPVLSSDGLRFTVYSAHRVRKQFGFDQEIPAVMGVAAGEIPTINPFLRTRAFAYWSGITLRVIVPSSDRIGVYTTDMNNYWRGLIAAMVEFKNSGRGDISHLLESYTSLLPHPRLFVATNTMTTYANRQSLGYAIWHHENSRWGRRTASAGTPAVKRKQPDRSRKREAPSKDSPVQASKKKKTSATKGSKEVLTLKTAVTSPPLAGEEVPQGVSAPVNDLDSLSSSSDPSGAAAEEIEGEDAEAGAAETVSGADDFAADISSIDMSTALSISSREKNVEAGASTEDDEEKVVKEHATVGVVTSAERVVKTTPTVVTSSGGTVQGDPSGVSTDSERTVLATVRVSTPSSPLPESGGTAPTPITTATETSAAATIQEGEVVPTVIEEILVGEEGTAHVLDIPEGIAQTEHAEVAASEDPVQADVIPDSDVPVIEEELAQDPADDIDMADAHDSY</sequence>
<gene>
    <name evidence="2" type="ORF">FSB_LOCUS9898</name>
</gene>